<dbReference type="Proteomes" id="UP000489600">
    <property type="component" value="Unassembled WGS sequence"/>
</dbReference>
<accession>A0A565CF19</accession>
<gene>
    <name evidence="2" type="ORF">ANE_LOCUS22742</name>
</gene>
<name>A0A565CF19_9BRAS</name>
<sequence length="241" mass="27777">MSYNQPVDCKIPDGLNVGDVSNNIKKALKDCGYNKASVWIKAYGEKQIRSKMRDGTERVNKISFDICYVCLGRHREFIEALCGLRRRDIKPLVCQPRIAAGLLLVPATKVWRWDSLAFGGPPIPDTECIELSRVKHRRSYYNGFVQGRFSDEEVDDEVEEASKSEEESLEPQSTSSASHQSFPPEYMSKIQRLNDMVQERDAKIVEMEKKQEELENAHKSMREELNEMKETMEAKFSELFK</sequence>
<comment type="caution">
    <text evidence="2">The sequence shown here is derived from an EMBL/GenBank/DDBJ whole genome shotgun (WGS) entry which is preliminary data.</text>
</comment>
<evidence type="ECO:0000256" key="1">
    <source>
        <dbReference type="SAM" id="MobiDB-lite"/>
    </source>
</evidence>
<feature type="region of interest" description="Disordered" evidence="1">
    <location>
        <begin position="152"/>
        <end position="184"/>
    </location>
</feature>
<reference evidence="2" key="1">
    <citation type="submission" date="2019-07" db="EMBL/GenBank/DDBJ databases">
        <authorList>
            <person name="Dittberner H."/>
        </authorList>
    </citation>
    <scope>NUCLEOTIDE SEQUENCE [LARGE SCALE GENOMIC DNA]</scope>
</reference>
<protein>
    <submittedName>
        <fullName evidence="2">Uncharacterized protein</fullName>
    </submittedName>
</protein>
<dbReference type="EMBL" id="CABITT030000007">
    <property type="protein sequence ID" value="VVB12298.1"/>
    <property type="molecule type" value="Genomic_DNA"/>
</dbReference>
<evidence type="ECO:0000313" key="3">
    <source>
        <dbReference type="Proteomes" id="UP000489600"/>
    </source>
</evidence>
<feature type="region of interest" description="Disordered" evidence="1">
    <location>
        <begin position="210"/>
        <end position="241"/>
    </location>
</feature>
<keyword evidence="3" id="KW-1185">Reference proteome</keyword>
<dbReference type="AlphaFoldDB" id="A0A565CF19"/>
<organism evidence="2 3">
    <name type="scientific">Arabis nemorensis</name>
    <dbReference type="NCBI Taxonomy" id="586526"/>
    <lineage>
        <taxon>Eukaryota</taxon>
        <taxon>Viridiplantae</taxon>
        <taxon>Streptophyta</taxon>
        <taxon>Embryophyta</taxon>
        <taxon>Tracheophyta</taxon>
        <taxon>Spermatophyta</taxon>
        <taxon>Magnoliopsida</taxon>
        <taxon>eudicotyledons</taxon>
        <taxon>Gunneridae</taxon>
        <taxon>Pentapetalae</taxon>
        <taxon>rosids</taxon>
        <taxon>malvids</taxon>
        <taxon>Brassicales</taxon>
        <taxon>Brassicaceae</taxon>
        <taxon>Arabideae</taxon>
        <taxon>Arabis</taxon>
    </lineage>
</organism>
<evidence type="ECO:0000313" key="2">
    <source>
        <dbReference type="EMBL" id="VVB12298.1"/>
    </source>
</evidence>
<proteinExistence type="predicted"/>
<feature type="compositionally biased region" description="Polar residues" evidence="1">
    <location>
        <begin position="171"/>
        <end position="181"/>
    </location>
</feature>